<name>A0A699VZC5_TANCI</name>
<dbReference type="Pfam" id="PF25778">
    <property type="entry name" value="DUF7948"/>
    <property type="match status" value="1"/>
</dbReference>
<dbReference type="AlphaFoldDB" id="A0A699VZC5"/>
<accession>A0A699VZC5</accession>
<feature type="non-terminal residue" evidence="3">
    <location>
        <position position="146"/>
    </location>
</feature>
<sequence length="146" mass="15801">YFLSCILLLASRLATAQGTSSADGRTLQFIPNQGQWPAAVRYAGTVPGGHLYLEPTGLHYVLLEAIRHPHEPASHTPKTGQLARTTAAPHLPAANSPVRGHQLRVRFVGADVSTPLVPTETTGEVYNYLQGNDPAHWAKSVPSYRQ</sequence>
<feature type="non-terminal residue" evidence="3">
    <location>
        <position position="1"/>
    </location>
</feature>
<keyword evidence="1" id="KW-0732">Signal</keyword>
<feature type="signal peptide" evidence="1">
    <location>
        <begin position="1"/>
        <end position="18"/>
    </location>
</feature>
<comment type="caution">
    <text evidence="3">The sequence shown here is derived from an EMBL/GenBank/DDBJ whole genome shotgun (WGS) entry which is preliminary data.</text>
</comment>
<dbReference type="EMBL" id="BKCJ011496622">
    <property type="protein sequence ID" value="GFD38161.1"/>
    <property type="molecule type" value="Genomic_DNA"/>
</dbReference>
<evidence type="ECO:0000259" key="2">
    <source>
        <dbReference type="Pfam" id="PF25778"/>
    </source>
</evidence>
<proteinExistence type="predicted"/>
<feature type="chain" id="PRO_5025342095" description="DUF7948 domain-containing protein" evidence="1">
    <location>
        <begin position="19"/>
        <end position="146"/>
    </location>
</feature>
<protein>
    <recommendedName>
        <fullName evidence="2">DUF7948 domain-containing protein</fullName>
    </recommendedName>
</protein>
<evidence type="ECO:0000256" key="1">
    <source>
        <dbReference type="SAM" id="SignalP"/>
    </source>
</evidence>
<evidence type="ECO:0000313" key="3">
    <source>
        <dbReference type="EMBL" id="GFD38161.1"/>
    </source>
</evidence>
<dbReference type="InterPro" id="IPR057708">
    <property type="entry name" value="DUF7948"/>
</dbReference>
<organism evidence="3">
    <name type="scientific">Tanacetum cinerariifolium</name>
    <name type="common">Dalmatian daisy</name>
    <name type="synonym">Chrysanthemum cinerariifolium</name>
    <dbReference type="NCBI Taxonomy" id="118510"/>
    <lineage>
        <taxon>Eukaryota</taxon>
        <taxon>Viridiplantae</taxon>
        <taxon>Streptophyta</taxon>
        <taxon>Embryophyta</taxon>
        <taxon>Tracheophyta</taxon>
        <taxon>Spermatophyta</taxon>
        <taxon>Magnoliopsida</taxon>
        <taxon>eudicotyledons</taxon>
        <taxon>Gunneridae</taxon>
        <taxon>Pentapetalae</taxon>
        <taxon>asterids</taxon>
        <taxon>campanulids</taxon>
        <taxon>Asterales</taxon>
        <taxon>Asteraceae</taxon>
        <taxon>Asteroideae</taxon>
        <taxon>Anthemideae</taxon>
        <taxon>Anthemidinae</taxon>
        <taxon>Tanacetum</taxon>
    </lineage>
</organism>
<gene>
    <name evidence="3" type="ORF">Tci_910130</name>
</gene>
<reference evidence="3" key="1">
    <citation type="journal article" date="2019" name="Sci. Rep.">
        <title>Draft genome of Tanacetum cinerariifolium, the natural source of mosquito coil.</title>
        <authorList>
            <person name="Yamashiro T."/>
            <person name="Shiraishi A."/>
            <person name="Satake H."/>
            <person name="Nakayama K."/>
        </authorList>
    </citation>
    <scope>NUCLEOTIDE SEQUENCE</scope>
</reference>
<feature type="domain" description="DUF7948" evidence="2">
    <location>
        <begin position="29"/>
        <end position="146"/>
    </location>
</feature>